<evidence type="ECO:0000313" key="12">
    <source>
        <dbReference type="Proteomes" id="UP000321570"/>
    </source>
</evidence>
<reference evidence="11 12" key="1">
    <citation type="submission" date="2019-07" db="EMBL/GenBank/DDBJ databases">
        <authorList>
            <person name="Jastrzebski P J."/>
            <person name="Paukszto L."/>
            <person name="Jastrzebski P J."/>
        </authorList>
    </citation>
    <scope>NUCLEOTIDE SEQUENCE [LARGE SCALE GENOMIC DNA]</scope>
    <source>
        <strain evidence="11 12">WMS-il1</strain>
    </source>
</reference>
<comment type="catalytic activity">
    <reaction evidence="6">
        <text>a 1,2-diacyl-sn-glycero-3-phosphocholine + H2O = a 1-acyl-sn-glycero-3-phosphocholine + a fatty acid + H(+)</text>
        <dbReference type="Rhea" id="RHEA:15801"/>
        <dbReference type="ChEBI" id="CHEBI:15377"/>
        <dbReference type="ChEBI" id="CHEBI:15378"/>
        <dbReference type="ChEBI" id="CHEBI:28868"/>
        <dbReference type="ChEBI" id="CHEBI:57643"/>
        <dbReference type="ChEBI" id="CHEBI:58168"/>
        <dbReference type="EC" id="3.1.1.4"/>
    </reaction>
    <physiologicalReaction direction="left-to-right" evidence="6">
        <dbReference type="Rhea" id="RHEA:15802"/>
    </physiologicalReaction>
</comment>
<evidence type="ECO:0000256" key="9">
    <source>
        <dbReference type="SAM" id="MobiDB-lite"/>
    </source>
</evidence>
<feature type="region of interest" description="Disordered" evidence="9">
    <location>
        <begin position="998"/>
        <end position="1035"/>
    </location>
</feature>
<evidence type="ECO:0000256" key="4">
    <source>
        <dbReference type="ARBA" id="ARBA00023043"/>
    </source>
</evidence>
<name>A0A564YBS1_HYMDI</name>
<feature type="repeat" description="ANK" evidence="7">
    <location>
        <begin position="362"/>
        <end position="394"/>
    </location>
</feature>
<dbReference type="PROSITE" id="PS50297">
    <property type="entry name" value="ANK_REP_REGION"/>
    <property type="match status" value="3"/>
</dbReference>
<feature type="short sequence motif" description="GXGXXG" evidence="8">
    <location>
        <begin position="859"/>
        <end position="864"/>
    </location>
</feature>
<feature type="repeat" description="ANK" evidence="7">
    <location>
        <begin position="263"/>
        <end position="297"/>
    </location>
</feature>
<dbReference type="SMART" id="SM00248">
    <property type="entry name" value="ANK"/>
    <property type="match status" value="6"/>
</dbReference>
<feature type="short sequence motif" description="DGA/G" evidence="8">
    <location>
        <begin position="1142"/>
        <end position="1144"/>
    </location>
</feature>
<dbReference type="PROSITE" id="PS50088">
    <property type="entry name" value="ANK_REPEAT"/>
    <property type="match status" value="3"/>
</dbReference>
<keyword evidence="12" id="KW-1185">Reference proteome</keyword>
<dbReference type="InterPro" id="IPR047148">
    <property type="entry name" value="PLPL9"/>
</dbReference>
<evidence type="ECO:0000256" key="6">
    <source>
        <dbReference type="ARBA" id="ARBA00023422"/>
    </source>
</evidence>
<dbReference type="GO" id="GO:0047499">
    <property type="term" value="F:calcium-independent phospholipase A2 activity"/>
    <property type="evidence" value="ECO:0007669"/>
    <property type="project" value="InterPro"/>
</dbReference>
<feature type="region of interest" description="Disordered" evidence="9">
    <location>
        <begin position="1298"/>
        <end position="1319"/>
    </location>
</feature>
<feature type="active site" description="Proton acceptor" evidence="8">
    <location>
        <position position="1142"/>
    </location>
</feature>
<organism evidence="11 12">
    <name type="scientific">Hymenolepis diminuta</name>
    <name type="common">Rat tapeworm</name>
    <dbReference type="NCBI Taxonomy" id="6216"/>
    <lineage>
        <taxon>Eukaryota</taxon>
        <taxon>Metazoa</taxon>
        <taxon>Spiralia</taxon>
        <taxon>Lophotrochozoa</taxon>
        <taxon>Platyhelminthes</taxon>
        <taxon>Cestoda</taxon>
        <taxon>Eucestoda</taxon>
        <taxon>Cyclophyllidea</taxon>
        <taxon>Hymenolepididae</taxon>
        <taxon>Hymenolepis</taxon>
    </lineage>
</organism>
<dbReference type="Gene3D" id="3.40.1090.10">
    <property type="entry name" value="Cytosolic phospholipase A2 catalytic domain"/>
    <property type="match status" value="2"/>
</dbReference>
<sequence>MEEMSRLGTFVTNFVKTALYTIQPSKVEEYPYEQYAADFYLCERVQELYHSFIFYKIANYFEMIYIPPAPSLDTPSKERRVFSLFRFQGDVNEGLVLFARFAEIFQQLTRICAVYDVKVDKAWLKKVTSLSRRNPKWTLAHLAAAMDFAEAFQHRQITVHLNEADEDTGETPLHVAVKAESAKTVQALLALPETKLDVCDHAGNTILHSAVGLSSLELLKIILEINTTQKEESAAPNTSTIALCKPTGFKNSDRLDINAMNAAGETCLHLAIHNTVISEAIVAMLLQAGANPKVGATDSMPIHLAVEKNLIWCVDLMHSYYPDVIDLQTRDKKLSTLHVAKTKPMFNHLLELGVDPNLRNSEGRTMLHQAVENQELDTVVQLLIHAADGNLADKRGICPLHLATAKCLDVHIVYALIVFEADVNATDAEGLSPRHWLCQHESGLYQKSPMRDKILYALDAVQAQRCPLGRANCTSGCISPLSVSRKSPQIASTCGTTGDEAPNLQISLEPPRSVNFSYLTQLLQDTPFASALGRSDDDLTDAELFNGTPPDPVLSNTNLTQDLDNDLFLCLAGRGSPSVSSRSTSPRKRSSAPEVRPFRGFGSSTMSTVREKVGLKSSDGPRSPIGSESPPPEVGESPVLSGHHNPTEAEERCISPTIVQKTTDSWFRRTIISRFLSMAVPGLDSLLMTDETTAPIIEGVEALPNCPEEEEKMKNGEYESDPCLAEDEKQNHQQKVQHSASTDTFHIVEKQNEHDSDQQKSQLNENSNTRNHRWRGSIDGCSGLPGVTCCLDRNARRLAAQHEGINGITHTSLPTANLKNLCVPSTPSSSRCISMDNLQRDPEGFRASRRGYRVLCLDGGGIRGLVLCQVLRAIERAAGRPIRDLYDWIIGTSTGAMLALNLVQGKCVRYNRCLYFRMKENIFVGNRPYPTEGLESLLREEFGDTPVMTDISDVRVSVTALRGDHFPPRLHIFRNYPAPYEKMECLISELIEAKSISTTSDSPATAPPGNSAVPSTSSTSNSSSNLPTNSTSSAPPIITTIPTSLHISDSPLSADVSYKRLLATCLHDLFGETLREVGRSGDDESDLQETIVSLLSSFSRRYLYSFKGIEQPVPNSEVPIWRAARASGAAPSYFRACGPYLDGGLISNNPTMDLLTEAQELNIVRRLRREPTIPIASITSLGTGRAPLREVQQLDVFRPQNMSEAYRVALGVTELSRMLVEMATMSEGRIVERSRAWCSSLGIPFFRFSPLLSDNIALDTKDERAILQMLWETEAYLCNCQDRILRLVDSLLAMVSDAPPSPSQSDTSEKPKFPSNFSV</sequence>
<feature type="region of interest" description="Disordered" evidence="9">
    <location>
        <begin position="575"/>
        <end position="652"/>
    </location>
</feature>
<dbReference type="Proteomes" id="UP000321570">
    <property type="component" value="Unassembled WGS sequence"/>
</dbReference>
<evidence type="ECO:0000256" key="3">
    <source>
        <dbReference type="ARBA" id="ARBA00022801"/>
    </source>
</evidence>
<keyword evidence="5 8" id="KW-0443">Lipid metabolism</keyword>
<evidence type="ECO:0000256" key="5">
    <source>
        <dbReference type="ARBA" id="ARBA00023098"/>
    </source>
</evidence>
<dbReference type="InterPro" id="IPR016035">
    <property type="entry name" value="Acyl_Trfase/lysoPLipase"/>
</dbReference>
<accession>A0A564YBS1</accession>
<dbReference type="GO" id="GO:0052816">
    <property type="term" value="F:long-chain fatty acyl-CoA hydrolase activity"/>
    <property type="evidence" value="ECO:0007669"/>
    <property type="project" value="TreeGrafter"/>
</dbReference>
<feature type="compositionally biased region" description="Low complexity" evidence="9">
    <location>
        <begin position="620"/>
        <end position="638"/>
    </location>
</feature>
<keyword evidence="2" id="KW-0677">Repeat</keyword>
<dbReference type="Pfam" id="PF01734">
    <property type="entry name" value="Patatin"/>
    <property type="match status" value="1"/>
</dbReference>
<feature type="short sequence motif" description="GXSXG" evidence="8">
    <location>
        <begin position="891"/>
        <end position="895"/>
    </location>
</feature>
<evidence type="ECO:0000313" key="11">
    <source>
        <dbReference type="EMBL" id="VUZ44712.1"/>
    </source>
</evidence>
<feature type="region of interest" description="Disordered" evidence="9">
    <location>
        <begin position="540"/>
        <end position="559"/>
    </location>
</feature>
<feature type="compositionally biased region" description="Polar residues" evidence="9">
    <location>
        <begin position="759"/>
        <end position="769"/>
    </location>
</feature>
<dbReference type="PANTHER" id="PTHR24139:SF34">
    <property type="entry name" value="85_88 KDA CALCIUM-INDEPENDENT PHOSPHOLIPASE A2"/>
    <property type="match status" value="1"/>
</dbReference>
<feature type="compositionally biased region" description="Low complexity" evidence="9">
    <location>
        <begin position="1010"/>
        <end position="1035"/>
    </location>
</feature>
<dbReference type="Pfam" id="PF12796">
    <property type="entry name" value="Ank_2"/>
    <property type="match status" value="2"/>
</dbReference>
<keyword evidence="3 8" id="KW-0378">Hydrolase</keyword>
<evidence type="ECO:0000256" key="2">
    <source>
        <dbReference type="ARBA" id="ARBA00022737"/>
    </source>
</evidence>
<dbReference type="EMBL" id="CABIJS010000144">
    <property type="protein sequence ID" value="VUZ44712.1"/>
    <property type="molecule type" value="Genomic_DNA"/>
</dbReference>
<feature type="active site" description="Nucleophile" evidence="8">
    <location>
        <position position="893"/>
    </location>
</feature>
<dbReference type="InterPro" id="IPR036770">
    <property type="entry name" value="Ankyrin_rpt-contain_sf"/>
</dbReference>
<evidence type="ECO:0000256" key="1">
    <source>
        <dbReference type="ARBA" id="ARBA00013278"/>
    </source>
</evidence>
<evidence type="ECO:0000256" key="7">
    <source>
        <dbReference type="PROSITE-ProRule" id="PRU00023"/>
    </source>
</evidence>
<dbReference type="PANTHER" id="PTHR24139">
    <property type="entry name" value="CALCIUM-INDEPENDENT PHOSPHOLIPASE A2"/>
    <property type="match status" value="1"/>
</dbReference>
<dbReference type="SUPFAM" id="SSF52151">
    <property type="entry name" value="FabD/lysophospholipase-like"/>
    <property type="match status" value="1"/>
</dbReference>
<dbReference type="InterPro" id="IPR002641">
    <property type="entry name" value="PNPLA_dom"/>
</dbReference>
<feature type="region of interest" description="Disordered" evidence="9">
    <location>
        <begin position="752"/>
        <end position="775"/>
    </location>
</feature>
<dbReference type="SUPFAM" id="SSF48403">
    <property type="entry name" value="Ankyrin repeat"/>
    <property type="match status" value="1"/>
</dbReference>
<proteinExistence type="predicted"/>
<gene>
    <name evidence="11" type="ORF">WMSIL1_LOCUS4840</name>
</gene>
<keyword evidence="8" id="KW-0442">Lipid degradation</keyword>
<protein>
    <recommendedName>
        <fullName evidence="1">phospholipase A2</fullName>
        <ecNumber evidence="1">3.1.1.4</ecNumber>
    </recommendedName>
</protein>
<dbReference type="InterPro" id="IPR002110">
    <property type="entry name" value="Ankyrin_rpt"/>
</dbReference>
<dbReference type="EC" id="3.1.1.4" evidence="1"/>
<dbReference type="GO" id="GO:0005739">
    <property type="term" value="C:mitochondrion"/>
    <property type="evidence" value="ECO:0007669"/>
    <property type="project" value="TreeGrafter"/>
</dbReference>
<feature type="repeat" description="ANK" evidence="7">
    <location>
        <begin position="168"/>
        <end position="189"/>
    </location>
</feature>
<feature type="domain" description="PNPLA" evidence="10">
    <location>
        <begin position="855"/>
        <end position="1155"/>
    </location>
</feature>
<evidence type="ECO:0000259" key="10">
    <source>
        <dbReference type="PROSITE" id="PS51635"/>
    </source>
</evidence>
<dbReference type="GO" id="GO:2000304">
    <property type="term" value="P:positive regulation of ceramide biosynthetic process"/>
    <property type="evidence" value="ECO:0007669"/>
    <property type="project" value="TreeGrafter"/>
</dbReference>
<evidence type="ECO:0000256" key="8">
    <source>
        <dbReference type="PROSITE-ProRule" id="PRU01161"/>
    </source>
</evidence>
<dbReference type="PROSITE" id="PS51635">
    <property type="entry name" value="PNPLA"/>
    <property type="match status" value="1"/>
</dbReference>
<dbReference type="Gene3D" id="1.25.40.20">
    <property type="entry name" value="Ankyrin repeat-containing domain"/>
    <property type="match status" value="3"/>
</dbReference>
<keyword evidence="4 7" id="KW-0040">ANK repeat</keyword>
<dbReference type="GO" id="GO:0016042">
    <property type="term" value="P:lipid catabolic process"/>
    <property type="evidence" value="ECO:0007669"/>
    <property type="project" value="UniProtKB-UniRule"/>
</dbReference>